<dbReference type="GO" id="GO:0050590">
    <property type="term" value="F:desacetoxyvindoline 4-hydroxylase activity"/>
    <property type="evidence" value="ECO:0007669"/>
    <property type="project" value="UniProtKB-EC"/>
</dbReference>
<dbReference type="EC" id="1.14.11.20" evidence="7"/>
<evidence type="ECO:0000313" key="7">
    <source>
        <dbReference type="EMBL" id="PRQ33526.1"/>
    </source>
</evidence>
<gene>
    <name evidence="7" type="ORF">RchiOBHm_Chr5g0058631</name>
</gene>
<keyword evidence="3 7" id="KW-0560">Oxidoreductase</keyword>
<comment type="similarity">
    <text evidence="1">Belongs to the iron/ascorbate-dependent oxidoreductase family.</text>
</comment>
<reference evidence="7 8" key="1">
    <citation type="journal article" date="2018" name="Nat. Genet.">
        <title>The Rosa genome provides new insights in the design of modern roses.</title>
        <authorList>
            <person name="Bendahmane M."/>
        </authorList>
    </citation>
    <scope>NUCLEOTIDE SEQUENCE [LARGE SCALE GENOMIC DNA]</scope>
    <source>
        <strain evidence="8">cv. Old Blush</strain>
    </source>
</reference>
<dbReference type="Gene3D" id="1.10.510.10">
    <property type="entry name" value="Transferase(Phosphotransferase) domain 1"/>
    <property type="match status" value="1"/>
</dbReference>
<keyword evidence="4" id="KW-0408">Iron</keyword>
<evidence type="ECO:0000256" key="3">
    <source>
        <dbReference type="ARBA" id="ARBA00023002"/>
    </source>
</evidence>
<organism evidence="7 8">
    <name type="scientific">Rosa chinensis</name>
    <name type="common">China rose</name>
    <dbReference type="NCBI Taxonomy" id="74649"/>
    <lineage>
        <taxon>Eukaryota</taxon>
        <taxon>Viridiplantae</taxon>
        <taxon>Streptophyta</taxon>
        <taxon>Embryophyta</taxon>
        <taxon>Tracheophyta</taxon>
        <taxon>Spermatophyta</taxon>
        <taxon>Magnoliopsida</taxon>
        <taxon>eudicotyledons</taxon>
        <taxon>Gunneridae</taxon>
        <taxon>Pentapetalae</taxon>
        <taxon>rosids</taxon>
        <taxon>fabids</taxon>
        <taxon>Rosales</taxon>
        <taxon>Rosaceae</taxon>
        <taxon>Rosoideae</taxon>
        <taxon>Rosoideae incertae sedis</taxon>
        <taxon>Rosa</taxon>
    </lineage>
</organism>
<dbReference type="AlphaFoldDB" id="A0A2P6QH67"/>
<dbReference type="Gramene" id="PRQ33526">
    <property type="protein sequence ID" value="PRQ33526"/>
    <property type="gene ID" value="RchiOBHm_Chr5g0058631"/>
</dbReference>
<keyword evidence="2" id="KW-0479">Metal-binding</keyword>
<dbReference type="EMBL" id="PDCK01000043">
    <property type="protein sequence ID" value="PRQ33526.1"/>
    <property type="molecule type" value="Genomic_DNA"/>
</dbReference>
<evidence type="ECO:0000256" key="5">
    <source>
        <dbReference type="SAM" id="MobiDB-lite"/>
    </source>
</evidence>
<comment type="caution">
    <text evidence="7">The sequence shown here is derived from an EMBL/GenBank/DDBJ whole genome shotgun (WGS) entry which is preliminary data.</text>
</comment>
<sequence>MLPPSQPKFGDIYVVFELMESYLQHVIKANDDLTPEHYQFFLYQLLSVLKYIHTGWIMLQLDGTEPLNFVADFSQNYRSKHAYELGVTLFEFLSEGLGLKPDHLIGLHCVKGQFIVGNYYPPCPEPEFTLGVGKHTDNTFFTMLLEDNVNALQVLYQNQWIDVPSYARSSCGFCYGLLGSICRVKRGKDHMSANELRKKPRERAEYQKKVCCCQQTAKAAKLVANRSAPSTSRPAQSTTRPTSSRPAQTTSAPTRPTSSRLAQPLIASSKQATTSTRTPQRIRERSVTRDGLCTGDPRSEPIKELTSAENPPIYRGTTLADYIKGHYIKGLINGVCGLEYLKL</sequence>
<dbReference type="PANTHER" id="PTHR10209">
    <property type="entry name" value="OXIDOREDUCTASE, 2OG-FE II OXYGENASE FAMILY PROTEIN"/>
    <property type="match status" value="1"/>
</dbReference>
<evidence type="ECO:0000259" key="6">
    <source>
        <dbReference type="Pfam" id="PF03171"/>
    </source>
</evidence>
<feature type="region of interest" description="Disordered" evidence="5">
    <location>
        <begin position="223"/>
        <end position="301"/>
    </location>
</feature>
<feature type="compositionally biased region" description="Polar residues" evidence="5">
    <location>
        <begin position="227"/>
        <end position="244"/>
    </location>
</feature>
<feature type="compositionally biased region" description="Low complexity" evidence="5">
    <location>
        <begin position="245"/>
        <end position="260"/>
    </location>
</feature>
<keyword evidence="8" id="KW-1185">Reference proteome</keyword>
<dbReference type="SUPFAM" id="SSF51197">
    <property type="entry name" value="Clavaminate synthase-like"/>
    <property type="match status" value="1"/>
</dbReference>
<evidence type="ECO:0000313" key="8">
    <source>
        <dbReference type="Proteomes" id="UP000238479"/>
    </source>
</evidence>
<dbReference type="GO" id="GO:0046872">
    <property type="term" value="F:metal ion binding"/>
    <property type="evidence" value="ECO:0007669"/>
    <property type="project" value="UniProtKB-KW"/>
</dbReference>
<dbReference type="Gene3D" id="3.30.200.20">
    <property type="entry name" value="Phosphorylase Kinase, domain 1"/>
    <property type="match status" value="1"/>
</dbReference>
<dbReference type="Gene3D" id="2.60.120.330">
    <property type="entry name" value="B-lactam Antibiotic, Isopenicillin N Synthase, Chain"/>
    <property type="match status" value="1"/>
</dbReference>
<name>A0A2P6QH67_ROSCH</name>
<accession>A0A2P6QH67</accession>
<dbReference type="InterPro" id="IPR011009">
    <property type="entry name" value="Kinase-like_dom_sf"/>
</dbReference>
<dbReference type="InterPro" id="IPR044861">
    <property type="entry name" value="IPNS-like_FE2OG_OXY"/>
</dbReference>
<proteinExistence type="inferred from homology"/>
<evidence type="ECO:0000256" key="4">
    <source>
        <dbReference type="ARBA" id="ARBA00023004"/>
    </source>
</evidence>
<evidence type="ECO:0000256" key="2">
    <source>
        <dbReference type="ARBA" id="ARBA00022723"/>
    </source>
</evidence>
<dbReference type="PANTHER" id="PTHR10209:SF776">
    <property type="entry name" value="2OG-FE(II) OXYGENASE FAMILY OXIDOREDUCTASE"/>
    <property type="match status" value="1"/>
</dbReference>
<dbReference type="SUPFAM" id="SSF56112">
    <property type="entry name" value="Protein kinase-like (PK-like)"/>
    <property type="match status" value="1"/>
</dbReference>
<protein>
    <submittedName>
        <fullName evidence="7">Putative deacetoxyvindoline 4-hydroxylase</fullName>
        <ecNumber evidence="7">1.14.11.20</ecNumber>
    </submittedName>
</protein>
<dbReference type="InterPro" id="IPR027443">
    <property type="entry name" value="IPNS-like_sf"/>
</dbReference>
<dbReference type="Pfam" id="PF03171">
    <property type="entry name" value="2OG-FeII_Oxy"/>
    <property type="match status" value="1"/>
</dbReference>
<dbReference type="Proteomes" id="UP000238479">
    <property type="component" value="Chromosome 5"/>
</dbReference>
<feature type="domain" description="Isopenicillin N synthase-like Fe(2+) 2OG dioxygenase" evidence="6">
    <location>
        <begin position="113"/>
        <end position="165"/>
    </location>
</feature>
<feature type="compositionally biased region" description="Polar residues" evidence="5">
    <location>
        <begin position="266"/>
        <end position="279"/>
    </location>
</feature>
<evidence type="ECO:0000256" key="1">
    <source>
        <dbReference type="ARBA" id="ARBA00008056"/>
    </source>
</evidence>